<name>A0AAE3ZH70_9ACTN</name>
<dbReference type="PANTHER" id="PTHR45527">
    <property type="entry name" value="NONRIBOSOMAL PEPTIDE SYNTHETASE"/>
    <property type="match status" value="1"/>
</dbReference>
<dbReference type="InterPro" id="IPR001242">
    <property type="entry name" value="Condensation_dom"/>
</dbReference>
<dbReference type="GO" id="GO:0003824">
    <property type="term" value="F:catalytic activity"/>
    <property type="evidence" value="ECO:0007669"/>
    <property type="project" value="InterPro"/>
</dbReference>
<evidence type="ECO:0000256" key="1">
    <source>
        <dbReference type="ARBA" id="ARBA00001957"/>
    </source>
</evidence>
<dbReference type="InterPro" id="IPR009081">
    <property type="entry name" value="PP-bd_ACP"/>
</dbReference>
<dbReference type="PROSITE" id="PS00455">
    <property type="entry name" value="AMP_BINDING"/>
    <property type="match status" value="1"/>
</dbReference>
<dbReference type="Pfam" id="PF00550">
    <property type="entry name" value="PP-binding"/>
    <property type="match status" value="1"/>
</dbReference>
<dbReference type="Pfam" id="PF13193">
    <property type="entry name" value="AMP-binding_C"/>
    <property type="match status" value="1"/>
</dbReference>
<dbReference type="GO" id="GO:0005737">
    <property type="term" value="C:cytoplasm"/>
    <property type="evidence" value="ECO:0007669"/>
    <property type="project" value="TreeGrafter"/>
</dbReference>
<feature type="domain" description="Carrier" evidence="2">
    <location>
        <begin position="499"/>
        <end position="573"/>
    </location>
</feature>
<dbReference type="Proteomes" id="UP001180845">
    <property type="component" value="Unassembled WGS sequence"/>
</dbReference>
<dbReference type="SUPFAM" id="SSF52777">
    <property type="entry name" value="CoA-dependent acyltransferases"/>
    <property type="match status" value="2"/>
</dbReference>
<gene>
    <name evidence="3" type="ORF">JOF55_003710</name>
</gene>
<dbReference type="Pfam" id="PF00668">
    <property type="entry name" value="Condensation"/>
    <property type="match status" value="1"/>
</dbReference>
<dbReference type="Gene3D" id="3.30.559.30">
    <property type="entry name" value="Nonribosomal peptide synthetase, condensation domain"/>
    <property type="match status" value="1"/>
</dbReference>
<dbReference type="GO" id="GO:0044550">
    <property type="term" value="P:secondary metabolite biosynthetic process"/>
    <property type="evidence" value="ECO:0007669"/>
    <property type="project" value="TreeGrafter"/>
</dbReference>
<accession>A0AAE3ZH70</accession>
<sequence length="1013" mass="111560">MTERDSTNIWGRVKSIAADHPNLPALRFSRGREISYGDLAERTEELAGRLHDTHVERLCIHATRGETSSVGVLAALASGVDFFLCDPNLAKQRRVEMRNQLRPDYVLDRGESSGLPVLTRIDGISALHGHESGSTVRDRPNRYFVFTSGSTGTPKAVVGNIAGIENFVRWQSYEFGIGPGDRFAALTSTGFDVFFRDLLTPLFSGATIVHPDDDDTNRLDWLERERISALHTVPSLVRSWLHANTVSRAPEAETSALRITFFAGEPLDRDLVDRWRQHHSSSRVINFYGPSETTLAACWADVTHPSASGTQDVGTPVPGGAVLVVDSALEKVPDGELGQIAVLKRDASMGYLHDSEEGFVQLNGERAYLTGDEGRVVDGRLHVTGRLDDQVKIDGVRVEPTGVTATLRRHPAVLDAVVLAEQAPTAHLIAFLVPRGEATIDVNEVRGYLAERLLNAEVPSRFRVMTERLPLTDSGKIDRQQLLAVLNSDPTRESVDDTSSNDEHAWLTLADFESILETPVDLDSDFLECGGTSMGAAALAVRLSERTNRLVRGAEIMSLRTPRALASVTAMEQDDEIGWPDEDDVGEQSEMLSPAQRRYWATFGSDVPSSASTMSLRVELDDDVEGALLRRSLDAVVQRHDALRTVFRETPQGLRQVRIPVDELTSIELAERDVGTDADVDEACRCVGYALEREPLNIFVWPLHRFVLVRGPRRRVLVGLVHHLVFDGVSRSIFTDELRCFLSGLENELGESTSYAQYTEWAHRQEERALQEKSTARRLRGADSPMHLPLGPSGPAYDGAAVWLTLPRELVNAVNEAAQRFRVTPFAIRSAAFAMACSVLYGRTEVLIGTPYEGRSHPRLRRAVGMFLSLLTLRVRVSSRDTIESMVNSLGEQIGAAALAEHEQIDRTALELGVTPQPGRLPLTGAFINTAFLETSANPCATNIQHAHSGKAVAFDAMACFWDYSDGRSDLELQFRRDALSPECAEDTLRVLVNKLDELATGNGHGALRLEDP</sequence>
<comment type="cofactor">
    <cofactor evidence="1">
        <name>pantetheine 4'-phosphate</name>
        <dbReference type="ChEBI" id="CHEBI:47942"/>
    </cofactor>
</comment>
<evidence type="ECO:0000313" key="3">
    <source>
        <dbReference type="EMBL" id="MDR7303529.1"/>
    </source>
</evidence>
<dbReference type="SUPFAM" id="SSF47336">
    <property type="entry name" value="ACP-like"/>
    <property type="match status" value="1"/>
</dbReference>
<dbReference type="InterPro" id="IPR025110">
    <property type="entry name" value="AMP-bd_C"/>
</dbReference>
<reference evidence="3" key="1">
    <citation type="submission" date="2023-07" db="EMBL/GenBank/DDBJ databases">
        <title>Sequencing the genomes of 1000 actinobacteria strains.</title>
        <authorList>
            <person name="Klenk H.-P."/>
        </authorList>
    </citation>
    <scope>NUCLEOTIDE SEQUENCE</scope>
    <source>
        <strain evidence="3">DSM 45977</strain>
    </source>
</reference>
<dbReference type="GO" id="GO:0008610">
    <property type="term" value="P:lipid biosynthetic process"/>
    <property type="evidence" value="ECO:0007669"/>
    <property type="project" value="UniProtKB-ARBA"/>
</dbReference>
<organism evidence="3 4">
    <name type="scientific">Haloactinomyces albus</name>
    <dbReference type="NCBI Taxonomy" id="1352928"/>
    <lineage>
        <taxon>Bacteria</taxon>
        <taxon>Bacillati</taxon>
        <taxon>Actinomycetota</taxon>
        <taxon>Actinomycetes</taxon>
        <taxon>Actinopolysporales</taxon>
        <taxon>Actinopolysporaceae</taxon>
        <taxon>Haloactinomyces</taxon>
    </lineage>
</organism>
<dbReference type="PANTHER" id="PTHR45527:SF1">
    <property type="entry name" value="FATTY ACID SYNTHASE"/>
    <property type="match status" value="1"/>
</dbReference>
<dbReference type="InterPro" id="IPR020845">
    <property type="entry name" value="AMP-binding_CS"/>
</dbReference>
<protein>
    <submittedName>
        <fullName evidence="3">Amino acid adenylation domain-containing protein</fullName>
    </submittedName>
</protein>
<proteinExistence type="predicted"/>
<dbReference type="InterPro" id="IPR023213">
    <property type="entry name" value="CAT-like_dom_sf"/>
</dbReference>
<dbReference type="SUPFAM" id="SSF56801">
    <property type="entry name" value="Acetyl-CoA synthetase-like"/>
    <property type="match status" value="1"/>
</dbReference>
<dbReference type="GO" id="GO:0031177">
    <property type="term" value="F:phosphopantetheine binding"/>
    <property type="evidence" value="ECO:0007669"/>
    <property type="project" value="TreeGrafter"/>
</dbReference>
<evidence type="ECO:0000259" key="2">
    <source>
        <dbReference type="PROSITE" id="PS50075"/>
    </source>
</evidence>
<dbReference type="RefSeq" id="WP_310275911.1">
    <property type="nucleotide sequence ID" value="NZ_JAVDXW010000001.1"/>
</dbReference>
<dbReference type="InterPro" id="IPR045851">
    <property type="entry name" value="AMP-bd_C_sf"/>
</dbReference>
<keyword evidence="4" id="KW-1185">Reference proteome</keyword>
<dbReference type="AlphaFoldDB" id="A0AAE3ZH70"/>
<evidence type="ECO:0000313" key="4">
    <source>
        <dbReference type="Proteomes" id="UP001180845"/>
    </source>
</evidence>
<dbReference type="GO" id="GO:0043041">
    <property type="term" value="P:amino acid activation for nonribosomal peptide biosynthetic process"/>
    <property type="evidence" value="ECO:0007669"/>
    <property type="project" value="TreeGrafter"/>
</dbReference>
<dbReference type="Gene3D" id="3.30.300.30">
    <property type="match status" value="1"/>
</dbReference>
<dbReference type="Pfam" id="PF00501">
    <property type="entry name" value="AMP-binding"/>
    <property type="match status" value="1"/>
</dbReference>
<dbReference type="InterPro" id="IPR000873">
    <property type="entry name" value="AMP-dep_synth/lig_dom"/>
</dbReference>
<dbReference type="Gene3D" id="1.10.1200.10">
    <property type="entry name" value="ACP-like"/>
    <property type="match status" value="1"/>
</dbReference>
<dbReference type="EMBL" id="JAVDXW010000001">
    <property type="protein sequence ID" value="MDR7303529.1"/>
    <property type="molecule type" value="Genomic_DNA"/>
</dbReference>
<dbReference type="Gene3D" id="3.30.559.10">
    <property type="entry name" value="Chloramphenicol acetyltransferase-like domain"/>
    <property type="match status" value="1"/>
</dbReference>
<dbReference type="PROSITE" id="PS50075">
    <property type="entry name" value="CARRIER"/>
    <property type="match status" value="1"/>
</dbReference>
<dbReference type="Gene3D" id="3.40.50.12780">
    <property type="entry name" value="N-terminal domain of ligase-like"/>
    <property type="match status" value="1"/>
</dbReference>
<dbReference type="InterPro" id="IPR036736">
    <property type="entry name" value="ACP-like_sf"/>
</dbReference>
<dbReference type="InterPro" id="IPR042099">
    <property type="entry name" value="ANL_N_sf"/>
</dbReference>
<comment type="caution">
    <text evidence="3">The sequence shown here is derived from an EMBL/GenBank/DDBJ whole genome shotgun (WGS) entry which is preliminary data.</text>
</comment>